<keyword evidence="2" id="KW-0812">Transmembrane</keyword>
<reference evidence="5 6" key="1">
    <citation type="submission" date="2018-08" db="EMBL/GenBank/DDBJ databases">
        <title>A genome reference for cultivated species of the human gut microbiota.</title>
        <authorList>
            <person name="Zou Y."/>
            <person name="Xue W."/>
            <person name="Luo G."/>
        </authorList>
    </citation>
    <scope>NUCLEOTIDE SEQUENCE [LARGE SCALE GENOMIC DNA]</scope>
    <source>
        <strain evidence="5 6">TM09-12</strain>
    </source>
</reference>
<keyword evidence="3" id="KW-0732">Signal</keyword>
<feature type="region of interest" description="Disordered" evidence="1">
    <location>
        <begin position="320"/>
        <end position="349"/>
    </location>
</feature>
<dbReference type="Proteomes" id="UP000263014">
    <property type="component" value="Unassembled WGS sequence"/>
</dbReference>
<dbReference type="Proteomes" id="UP001055091">
    <property type="component" value="Unassembled WGS sequence"/>
</dbReference>
<evidence type="ECO:0000256" key="1">
    <source>
        <dbReference type="SAM" id="MobiDB-lite"/>
    </source>
</evidence>
<keyword evidence="2" id="KW-1133">Transmembrane helix</keyword>
<evidence type="ECO:0008006" key="7">
    <source>
        <dbReference type="Google" id="ProtNLM"/>
    </source>
</evidence>
<name>A0A374NZQ1_9FIRM</name>
<sequence>MKRYVCALIALVITFSGSAYAAEEIMATTENSVVADDNQKVSLTGEELIIISPFIADPREYEIYLPEAQYIYENREYDLESYEVIEAVIEEHTKCAGDTITYDAVEQIDRVPGTCEIEATDDLSGQKNTVEAPLINYEYDNYRWINDFEFPVVVEAADADTYAINNTLIPQREEAPFAGYEDLLLDLIHVDPEYYRIDSVEWDTEPWTENGVVYRKATAKGSKLVADVVAYYEGVTVFESRRGYAVRSIYSLHEDSTIEQTEEPVDPIDQEKNLRWWEFLKRLGDMIINFIRNHPVISISIGLVILIFALILILHRLSKKKKEEKKNDGGNRGKPSADWDDDTSSTDDT</sequence>
<dbReference type="EMBL" id="QSON01000028">
    <property type="protein sequence ID" value="RGI95766.1"/>
    <property type="molecule type" value="Genomic_DNA"/>
</dbReference>
<evidence type="ECO:0000313" key="5">
    <source>
        <dbReference type="EMBL" id="RGI95766.1"/>
    </source>
</evidence>
<feature type="transmembrane region" description="Helical" evidence="2">
    <location>
        <begin position="296"/>
        <end position="317"/>
    </location>
</feature>
<feature type="compositionally biased region" description="Acidic residues" evidence="1">
    <location>
        <begin position="338"/>
        <end position="349"/>
    </location>
</feature>
<dbReference type="EMBL" id="BQNJ01000003">
    <property type="protein sequence ID" value="GKH04803.1"/>
    <property type="molecule type" value="Genomic_DNA"/>
</dbReference>
<dbReference type="AlphaFoldDB" id="A0A374NZQ1"/>
<evidence type="ECO:0000313" key="4">
    <source>
        <dbReference type="EMBL" id="GKH04803.1"/>
    </source>
</evidence>
<comment type="caution">
    <text evidence="5">The sequence shown here is derived from an EMBL/GenBank/DDBJ whole genome shotgun (WGS) entry which is preliminary data.</text>
</comment>
<evidence type="ECO:0000256" key="2">
    <source>
        <dbReference type="SAM" id="Phobius"/>
    </source>
</evidence>
<feature type="chain" id="PRO_5042356379" description="DUF3068 domain-containing protein" evidence="3">
    <location>
        <begin position="22"/>
        <end position="349"/>
    </location>
</feature>
<keyword evidence="2" id="KW-0472">Membrane</keyword>
<dbReference type="RefSeq" id="WP_118033333.1">
    <property type="nucleotide sequence ID" value="NZ_BQNJ01000003.1"/>
</dbReference>
<evidence type="ECO:0000313" key="6">
    <source>
        <dbReference type="Proteomes" id="UP000263014"/>
    </source>
</evidence>
<reference evidence="4" key="2">
    <citation type="submission" date="2022-01" db="EMBL/GenBank/DDBJ databases">
        <title>Novel bile acid biosynthetic pathways are enriched in the microbiome of centenarians.</title>
        <authorList>
            <person name="Sato Y."/>
            <person name="Atarashi K."/>
            <person name="Plichta R.D."/>
            <person name="Arai Y."/>
            <person name="Sasajima S."/>
            <person name="Kearney M.S."/>
            <person name="Suda W."/>
            <person name="Takeshita K."/>
            <person name="Sasaki T."/>
            <person name="Okamoto S."/>
            <person name="Skelly N.A."/>
            <person name="Okamura Y."/>
            <person name="Vlamakis H."/>
            <person name="Li Y."/>
            <person name="Tanoue T."/>
            <person name="Takei H."/>
            <person name="Nittono H."/>
            <person name="Narushima S."/>
            <person name="Irie J."/>
            <person name="Itoh H."/>
            <person name="Moriya K."/>
            <person name="Sugiura Y."/>
            <person name="Suematsu M."/>
            <person name="Moritoki N."/>
            <person name="Shibata S."/>
            <person name="Littman R.D."/>
            <person name="Fischbach A.M."/>
            <person name="Uwamino Y."/>
            <person name="Inoue T."/>
            <person name="Honda A."/>
            <person name="Hattori M."/>
            <person name="Murai T."/>
            <person name="Xavier J.R."/>
            <person name="Hirose N."/>
            <person name="Honda K."/>
        </authorList>
    </citation>
    <scope>NUCLEOTIDE SEQUENCE</scope>
    <source>
        <strain evidence="4">CE91-St55</strain>
    </source>
</reference>
<organism evidence="5 6">
    <name type="scientific">Hungatella hathewayi</name>
    <dbReference type="NCBI Taxonomy" id="154046"/>
    <lineage>
        <taxon>Bacteria</taxon>
        <taxon>Bacillati</taxon>
        <taxon>Bacillota</taxon>
        <taxon>Clostridia</taxon>
        <taxon>Lachnospirales</taxon>
        <taxon>Lachnospiraceae</taxon>
        <taxon>Hungatella</taxon>
    </lineage>
</organism>
<feature type="compositionally biased region" description="Basic and acidic residues" evidence="1">
    <location>
        <begin position="324"/>
        <end position="337"/>
    </location>
</feature>
<protein>
    <recommendedName>
        <fullName evidence="7">DUF3068 domain-containing protein</fullName>
    </recommendedName>
</protein>
<evidence type="ECO:0000256" key="3">
    <source>
        <dbReference type="SAM" id="SignalP"/>
    </source>
</evidence>
<feature type="signal peptide" evidence="3">
    <location>
        <begin position="1"/>
        <end position="21"/>
    </location>
</feature>
<gene>
    <name evidence="4" type="ORF">CE91St55_67840</name>
    <name evidence="5" type="ORF">DXD79_31210</name>
</gene>
<accession>A0A374NZQ1</accession>
<proteinExistence type="predicted"/>